<dbReference type="PANTHER" id="PTHR24020">
    <property type="entry name" value="COLLAGEN ALPHA"/>
    <property type="match status" value="1"/>
</dbReference>
<dbReference type="InterPro" id="IPR036465">
    <property type="entry name" value="vWFA_dom_sf"/>
</dbReference>
<dbReference type="SUPFAM" id="SSF53300">
    <property type="entry name" value="vWA-like"/>
    <property type="match status" value="1"/>
</dbReference>
<dbReference type="CDD" id="cd01450">
    <property type="entry name" value="vWFA_subfamily_ECM"/>
    <property type="match status" value="1"/>
</dbReference>
<dbReference type="Gene3D" id="3.40.50.410">
    <property type="entry name" value="von Willebrand factor, type A domain"/>
    <property type="match status" value="1"/>
</dbReference>
<proteinExistence type="predicted"/>
<dbReference type="InterPro" id="IPR002035">
    <property type="entry name" value="VWF_A"/>
</dbReference>
<evidence type="ECO:0000256" key="1">
    <source>
        <dbReference type="ARBA" id="ARBA00022737"/>
    </source>
</evidence>
<organism evidence="2 3">
    <name type="scientific">Paramuricea clavata</name>
    <name type="common">Red gorgonian</name>
    <name type="synonym">Violescent sea-whip</name>
    <dbReference type="NCBI Taxonomy" id="317549"/>
    <lineage>
        <taxon>Eukaryota</taxon>
        <taxon>Metazoa</taxon>
        <taxon>Cnidaria</taxon>
        <taxon>Anthozoa</taxon>
        <taxon>Octocorallia</taxon>
        <taxon>Malacalcyonacea</taxon>
        <taxon>Plexauridae</taxon>
        <taxon>Paramuricea</taxon>
    </lineage>
</organism>
<name>A0A7D9IY38_PARCT</name>
<dbReference type="OrthoDB" id="6162049at2759"/>
<dbReference type="PRINTS" id="PR00453">
    <property type="entry name" value="VWFADOMAIN"/>
</dbReference>
<dbReference type="EMBL" id="CACRXK020008964">
    <property type="protein sequence ID" value="CAB4016085.1"/>
    <property type="molecule type" value="Genomic_DNA"/>
</dbReference>
<accession>A0A7D9IY38</accession>
<dbReference type="SMART" id="SM00327">
    <property type="entry name" value="VWA"/>
    <property type="match status" value="1"/>
</dbReference>
<protein>
    <submittedName>
        <fullName evidence="2">Uncharacterized protein</fullName>
    </submittedName>
</protein>
<comment type="caution">
    <text evidence="2">The sequence shown here is derived from an EMBL/GenBank/DDBJ whole genome shotgun (WGS) entry which is preliminary data.</text>
</comment>
<reference evidence="2" key="1">
    <citation type="submission" date="2020-04" db="EMBL/GenBank/DDBJ databases">
        <authorList>
            <person name="Alioto T."/>
            <person name="Alioto T."/>
            <person name="Gomez Garrido J."/>
        </authorList>
    </citation>
    <scope>NUCLEOTIDE SEQUENCE</scope>
    <source>
        <strain evidence="2">A484AB</strain>
    </source>
</reference>
<gene>
    <name evidence="2" type="ORF">PACLA_8A010645</name>
</gene>
<dbReference type="Proteomes" id="UP001152795">
    <property type="component" value="Unassembled WGS sequence"/>
</dbReference>
<evidence type="ECO:0000313" key="3">
    <source>
        <dbReference type="Proteomes" id="UP001152795"/>
    </source>
</evidence>
<sequence>MAEVLKLVAVIAVFVVQVCFAFSSYESDYYNDWLYDVGMPSSRSGGVAKCKKDLLLVVDTSYSIGETSFNQDVKPFLERLVLDPLLNVGEEGTQVGLIIFSEAHKTEKLLNIGKIYDAGELAQFMKGLDWSKVSGGHTRTDVGLKYANEIFSGENPSNNRPDVDDVVVIITDGEPRGRSNTLQLTKEYANDLKEKGILIVGAAVGPDRRKFKHILEELATSSKYVLDADFNQMDDILAKLVASSCIKPSKCSCHEMTSSPIYVKPGDTTAVVEWPIPQFTCKAGRKATLKTTEVTPQITSPHAFAIGEHIISYTFKLKGGVSVTCPVTITVKGELCRGVVFNSGDHVCCCGTIHPRKPGHECCGPDYFNTSNQKCCANANLVSSQDSCPTP</sequence>
<dbReference type="PROSITE" id="PS50825">
    <property type="entry name" value="HYR"/>
    <property type="match status" value="1"/>
</dbReference>
<dbReference type="PANTHER" id="PTHR24020:SF84">
    <property type="entry name" value="VWFA DOMAIN-CONTAINING PROTEIN"/>
    <property type="match status" value="1"/>
</dbReference>
<dbReference type="InterPro" id="IPR050525">
    <property type="entry name" value="ECM_Assembly_Org"/>
</dbReference>
<dbReference type="AlphaFoldDB" id="A0A7D9IY38"/>
<keyword evidence="1" id="KW-0677">Repeat</keyword>
<dbReference type="PROSITE" id="PS50234">
    <property type="entry name" value="VWFA"/>
    <property type="match status" value="1"/>
</dbReference>
<keyword evidence="3" id="KW-1185">Reference proteome</keyword>
<dbReference type="Pfam" id="PF00092">
    <property type="entry name" value="VWA"/>
    <property type="match status" value="1"/>
</dbReference>
<dbReference type="InterPro" id="IPR003410">
    <property type="entry name" value="HYR_dom"/>
</dbReference>
<evidence type="ECO:0000313" key="2">
    <source>
        <dbReference type="EMBL" id="CAB4016085.1"/>
    </source>
</evidence>